<protein>
    <submittedName>
        <fullName evidence="2">Pyridoxamine 5'-phosphate oxidase family protein</fullName>
    </submittedName>
</protein>
<proteinExistence type="predicted"/>
<evidence type="ECO:0000313" key="2">
    <source>
        <dbReference type="EMBL" id="MFC0683960.1"/>
    </source>
</evidence>
<evidence type="ECO:0000313" key="3">
    <source>
        <dbReference type="Proteomes" id="UP001589858"/>
    </source>
</evidence>
<dbReference type="Gene3D" id="2.30.110.10">
    <property type="entry name" value="Electron Transport, Fmn-binding Protein, Chain A"/>
    <property type="match status" value="1"/>
</dbReference>
<dbReference type="PANTHER" id="PTHR34818">
    <property type="entry name" value="PROTEIN BLI-3"/>
    <property type="match status" value="1"/>
</dbReference>
<reference evidence="2 3" key="1">
    <citation type="submission" date="2024-09" db="EMBL/GenBank/DDBJ databases">
        <authorList>
            <person name="Sun Q."/>
            <person name="Mori K."/>
        </authorList>
    </citation>
    <scope>NUCLEOTIDE SEQUENCE [LARGE SCALE GENOMIC DNA]</scope>
    <source>
        <strain evidence="2 3">CICC 11035S</strain>
    </source>
</reference>
<feature type="domain" description="General stress protein FMN-binding split barrel" evidence="1">
    <location>
        <begin position="39"/>
        <end position="137"/>
    </location>
</feature>
<dbReference type="Pfam" id="PF16242">
    <property type="entry name" value="Pyrid_ox_like"/>
    <property type="match status" value="1"/>
</dbReference>
<organism evidence="2 3">
    <name type="scientific">Novosphingobium clariflavum</name>
    <dbReference type="NCBI Taxonomy" id="2029884"/>
    <lineage>
        <taxon>Bacteria</taxon>
        <taxon>Pseudomonadati</taxon>
        <taxon>Pseudomonadota</taxon>
        <taxon>Alphaproteobacteria</taxon>
        <taxon>Sphingomonadales</taxon>
        <taxon>Sphingomonadaceae</taxon>
        <taxon>Novosphingobium</taxon>
    </lineage>
</organism>
<dbReference type="InterPro" id="IPR038725">
    <property type="entry name" value="YdaG_split_barrel_FMN-bd"/>
</dbReference>
<dbReference type="RefSeq" id="WP_267223314.1">
    <property type="nucleotide sequence ID" value="NZ_JAPCWC010000021.1"/>
</dbReference>
<dbReference type="PANTHER" id="PTHR34818:SF1">
    <property type="entry name" value="PROTEIN BLI-3"/>
    <property type="match status" value="1"/>
</dbReference>
<dbReference type="SUPFAM" id="SSF50475">
    <property type="entry name" value="FMN-binding split barrel"/>
    <property type="match status" value="1"/>
</dbReference>
<sequence>MAPNVRQTFWKAFAANPVVMIRLEGDAGRGASHGQPHCEAHSEPMTALLDRDAHHAVWFVCRRDNRIGKGGRATAQVMTLGHEVFASLSGTLVEETDPAARSRHWSQVAEDWFPHGHGDPAVTMLRFEIEDAEVWTLDAGIKGLFRLATGGTIDPARIGEHETGVV</sequence>
<accession>A0ABV6S403</accession>
<dbReference type="EMBL" id="JBHLTM010000019">
    <property type="protein sequence ID" value="MFC0683960.1"/>
    <property type="molecule type" value="Genomic_DNA"/>
</dbReference>
<dbReference type="Proteomes" id="UP001589858">
    <property type="component" value="Unassembled WGS sequence"/>
</dbReference>
<gene>
    <name evidence="2" type="ORF">ACFFF8_05085</name>
</gene>
<dbReference type="InterPro" id="IPR012349">
    <property type="entry name" value="Split_barrel_FMN-bd"/>
</dbReference>
<name>A0ABV6S403_9SPHN</name>
<keyword evidence="3" id="KW-1185">Reference proteome</keyword>
<comment type="caution">
    <text evidence="2">The sequence shown here is derived from an EMBL/GenBank/DDBJ whole genome shotgun (WGS) entry which is preliminary data.</text>
</comment>
<evidence type="ECO:0000259" key="1">
    <source>
        <dbReference type="Pfam" id="PF16242"/>
    </source>
</evidence>
<dbReference type="InterPro" id="IPR052917">
    <property type="entry name" value="Stress-Dev_Protein"/>
</dbReference>